<protein>
    <submittedName>
        <fullName evidence="3">Uncharacterized protein</fullName>
    </submittedName>
</protein>
<keyword evidence="2" id="KW-0472">Membrane</keyword>
<keyword evidence="2" id="KW-0812">Transmembrane</keyword>
<evidence type="ECO:0000313" key="3">
    <source>
        <dbReference type="EMBL" id="KIZ15764.1"/>
    </source>
</evidence>
<keyword evidence="2" id="KW-1133">Transmembrane helix</keyword>
<keyword evidence="4" id="KW-1185">Reference proteome</keyword>
<dbReference type="PANTHER" id="PTHR30007">
    <property type="entry name" value="PHP DOMAIN PROTEIN"/>
    <property type="match status" value="1"/>
</dbReference>
<feature type="transmembrane region" description="Helical" evidence="2">
    <location>
        <begin position="86"/>
        <end position="105"/>
    </location>
</feature>
<sequence>MVSGSRIGRARRYPGSSGPASWADRASAARTDRLRRGLRSRGIAHRIARKCIESSQRLGRHRWVVERTVSWPAGCRRLHRRHERTAEHFLTFVAIAAALIGYRHLI</sequence>
<comment type="caution">
    <text evidence="3">The sequence shown here is derived from an EMBL/GenBank/DDBJ whole genome shotgun (WGS) entry which is preliminary data.</text>
</comment>
<dbReference type="PATRIC" id="fig|1240678.4.peg.4392"/>
<evidence type="ECO:0000256" key="1">
    <source>
        <dbReference type="SAM" id="MobiDB-lite"/>
    </source>
</evidence>
<dbReference type="Proteomes" id="UP000032458">
    <property type="component" value="Unassembled WGS sequence"/>
</dbReference>
<proteinExistence type="predicted"/>
<evidence type="ECO:0000256" key="2">
    <source>
        <dbReference type="SAM" id="Phobius"/>
    </source>
</evidence>
<reference evidence="3 4" key="1">
    <citation type="submission" date="2014-09" db="EMBL/GenBank/DDBJ databases">
        <title>Draft genome sequence of Streptomyces natalensis ATCC 27448, producer of the antifungal pimaricin.</title>
        <authorList>
            <person name="Mendes M.V."/>
            <person name="Beites T."/>
            <person name="Pires S."/>
            <person name="Santos C.L."/>
            <person name="Moradas-Ferreira P."/>
        </authorList>
    </citation>
    <scope>NUCLEOTIDE SEQUENCE [LARGE SCALE GENOMIC DNA]</scope>
    <source>
        <strain evidence="3 4">ATCC 27448</strain>
    </source>
</reference>
<organism evidence="3 4">
    <name type="scientific">Streptomyces natalensis ATCC 27448</name>
    <dbReference type="NCBI Taxonomy" id="1240678"/>
    <lineage>
        <taxon>Bacteria</taxon>
        <taxon>Bacillati</taxon>
        <taxon>Actinomycetota</taxon>
        <taxon>Actinomycetes</taxon>
        <taxon>Kitasatosporales</taxon>
        <taxon>Streptomycetaceae</taxon>
        <taxon>Streptomyces</taxon>
    </lineage>
</organism>
<evidence type="ECO:0000313" key="4">
    <source>
        <dbReference type="Proteomes" id="UP000032458"/>
    </source>
</evidence>
<accession>A0A0D7CHN9</accession>
<name>A0A0D7CHN9_9ACTN</name>
<feature type="region of interest" description="Disordered" evidence="1">
    <location>
        <begin position="1"/>
        <end position="28"/>
    </location>
</feature>
<gene>
    <name evidence="3" type="ORF">SNA_20770</name>
</gene>
<dbReference type="EMBL" id="JRKI01000029">
    <property type="protein sequence ID" value="KIZ15764.1"/>
    <property type="molecule type" value="Genomic_DNA"/>
</dbReference>
<dbReference type="AlphaFoldDB" id="A0A0D7CHN9"/>